<dbReference type="RefSeq" id="WP_016840782.1">
    <property type="nucleotide sequence ID" value="NZ_CP126004.1"/>
</dbReference>
<evidence type="ECO:0000313" key="1">
    <source>
        <dbReference type="EMBL" id="MEY9314703.1"/>
    </source>
</evidence>
<name>A0ABV4EV88_BRAEL</name>
<evidence type="ECO:0000313" key="2">
    <source>
        <dbReference type="Proteomes" id="UP001565471"/>
    </source>
</evidence>
<proteinExistence type="predicted"/>
<keyword evidence="2" id="KW-1185">Reference proteome</keyword>
<comment type="caution">
    <text evidence="1">The sequence shown here is derived from an EMBL/GenBank/DDBJ whole genome shotgun (WGS) entry which is preliminary data.</text>
</comment>
<dbReference type="Proteomes" id="UP001565471">
    <property type="component" value="Unassembled WGS sequence"/>
</dbReference>
<organism evidence="1 2">
    <name type="scientific">Bradyrhizobium elkanii</name>
    <dbReference type="NCBI Taxonomy" id="29448"/>
    <lineage>
        <taxon>Bacteria</taxon>
        <taxon>Pseudomonadati</taxon>
        <taxon>Pseudomonadota</taxon>
        <taxon>Alphaproteobacteria</taxon>
        <taxon>Hyphomicrobiales</taxon>
        <taxon>Nitrobacteraceae</taxon>
        <taxon>Bradyrhizobium</taxon>
    </lineage>
</organism>
<gene>
    <name evidence="1" type="ORF">ABIF29_001502</name>
</gene>
<protein>
    <submittedName>
        <fullName evidence="1">Uncharacterized protein</fullName>
    </submittedName>
</protein>
<accession>A0ABV4EV88</accession>
<dbReference type="EMBL" id="JBGBZA010000002">
    <property type="protein sequence ID" value="MEY9314703.1"/>
    <property type="molecule type" value="Genomic_DNA"/>
</dbReference>
<sequence>MFNLFAPRGFISFAASGYLSLIAGGEPIMISQLDYESGTDRLRFWGGIAAGYPFLALFSERVRLIAEKARLTQDFPHAARRLRIAFRCESCFCAALFPPSAYRYICAGSYPASIIPFGRMKTENHKDVDRLFKLEAATKFASSGK</sequence>
<reference evidence="1 2" key="1">
    <citation type="submission" date="2024-07" db="EMBL/GenBank/DDBJ databases">
        <title>Genomic Encyclopedia of Type Strains, Phase V (KMG-V): Genome sequencing to study the core and pangenomes of soil and plant-associated prokaryotes.</title>
        <authorList>
            <person name="Whitman W."/>
        </authorList>
    </citation>
    <scope>NUCLEOTIDE SEQUENCE [LARGE SCALE GENOMIC DNA]</scope>
    <source>
        <strain evidence="1 2">USDA 415</strain>
    </source>
</reference>